<organism evidence="2 3">
    <name type="scientific">[Torrubiella] hemipterigena</name>
    <dbReference type="NCBI Taxonomy" id="1531966"/>
    <lineage>
        <taxon>Eukaryota</taxon>
        <taxon>Fungi</taxon>
        <taxon>Dikarya</taxon>
        <taxon>Ascomycota</taxon>
        <taxon>Pezizomycotina</taxon>
        <taxon>Sordariomycetes</taxon>
        <taxon>Hypocreomycetidae</taxon>
        <taxon>Hypocreales</taxon>
        <taxon>Clavicipitaceae</taxon>
        <taxon>Clavicipitaceae incertae sedis</taxon>
        <taxon>'Torrubiella' clade</taxon>
    </lineage>
</organism>
<proteinExistence type="predicted"/>
<dbReference type="InterPro" id="IPR050312">
    <property type="entry name" value="IolE/XylAMocC-like"/>
</dbReference>
<protein>
    <recommendedName>
        <fullName evidence="1">Xylose isomerase-like TIM barrel domain-containing protein</fullName>
    </recommendedName>
</protein>
<dbReference type="InterPro" id="IPR013022">
    <property type="entry name" value="Xyl_isomerase-like_TIM-brl"/>
</dbReference>
<keyword evidence="3" id="KW-1185">Reference proteome</keyword>
<accession>A0A0A1TPF9</accession>
<dbReference type="HOGENOM" id="CLU_035063_0_0_1"/>
<dbReference type="PANTHER" id="PTHR12110:SF21">
    <property type="entry name" value="XYLOSE ISOMERASE-LIKE TIM BARREL DOMAIN-CONTAINING PROTEIN"/>
    <property type="match status" value="1"/>
</dbReference>
<evidence type="ECO:0000313" key="2">
    <source>
        <dbReference type="EMBL" id="CEJ93535.1"/>
    </source>
</evidence>
<dbReference type="AlphaFoldDB" id="A0A0A1TPF9"/>
<name>A0A0A1TPF9_9HYPO</name>
<dbReference type="Pfam" id="PF01261">
    <property type="entry name" value="AP_endonuc_2"/>
    <property type="match status" value="1"/>
</dbReference>
<dbReference type="PANTHER" id="PTHR12110">
    <property type="entry name" value="HYDROXYPYRUVATE ISOMERASE"/>
    <property type="match status" value="1"/>
</dbReference>
<evidence type="ECO:0000313" key="3">
    <source>
        <dbReference type="Proteomes" id="UP000039046"/>
    </source>
</evidence>
<dbReference type="SUPFAM" id="SSF51658">
    <property type="entry name" value="Xylose isomerase-like"/>
    <property type="match status" value="1"/>
</dbReference>
<dbReference type="EMBL" id="CDHN01000005">
    <property type="protein sequence ID" value="CEJ93535.1"/>
    <property type="molecule type" value="Genomic_DNA"/>
</dbReference>
<reference evidence="2 3" key="1">
    <citation type="journal article" date="2015" name="Genome Announc.">
        <title>Draft Genome Sequence and Gene Annotation of the Entomopathogenic Fungus Verticillium hemipterigenum.</title>
        <authorList>
            <person name="Horn F."/>
            <person name="Habel A."/>
            <person name="Scharf D.H."/>
            <person name="Dworschak J."/>
            <person name="Brakhage A.A."/>
            <person name="Guthke R."/>
            <person name="Hertweck C."/>
            <person name="Linde J."/>
        </authorList>
    </citation>
    <scope>NUCLEOTIDE SEQUENCE [LARGE SCALE GENOMIC DNA]</scope>
</reference>
<feature type="domain" description="Xylose isomerase-like TIM barrel" evidence="1">
    <location>
        <begin position="27"/>
        <end position="314"/>
    </location>
</feature>
<dbReference type="OrthoDB" id="5360893at2759"/>
<evidence type="ECO:0000259" key="1">
    <source>
        <dbReference type="Pfam" id="PF01261"/>
    </source>
</evidence>
<sequence length="347" mass="38941">MFLRPGICTVSLGRSAAGHSLSHKLMAASQHGFEGIDLLYEDLHDFAEQKYGSSCQDHELRAAQDITFLCQELKLEIICLQPFMHFGGRIDRETHQQDLVRLQHWTQLCQILKTDLIVFPSSFLSKEKLSTDTSTVVSDMIDAADLGSSASPPIRFALEALCWGTNIDTWDASWDVVRYVNKPNFGICLDTFNIAGRVFADPTQPNGCVADAVQALQRSLHRLMGTVDSSKVFMVQTADAEKLSSPLNPSHPFHHKDQPARMSWSRNARLFYGEEKCGSYLPIRAIHEAIVHGLGYKGWVSFEVFNRALFDTDPELPDTIASRASKSWTKLIRHVNQDEDRSTTSLL</sequence>
<dbReference type="STRING" id="1531966.A0A0A1TPF9"/>
<dbReference type="Gene3D" id="3.20.20.150">
    <property type="entry name" value="Divalent-metal-dependent TIM barrel enzymes"/>
    <property type="match status" value="1"/>
</dbReference>
<dbReference type="InterPro" id="IPR036237">
    <property type="entry name" value="Xyl_isomerase-like_sf"/>
</dbReference>
<gene>
    <name evidence="2" type="ORF">VHEMI09116</name>
</gene>
<dbReference type="Proteomes" id="UP000039046">
    <property type="component" value="Unassembled WGS sequence"/>
</dbReference>